<gene>
    <name evidence="2" type="ORF">SAMN06269185_2903</name>
</gene>
<proteinExistence type="predicted"/>
<organism evidence="2 3">
    <name type="scientific">Natronoarchaeum philippinense</name>
    <dbReference type="NCBI Taxonomy" id="558529"/>
    <lineage>
        <taxon>Archaea</taxon>
        <taxon>Methanobacteriati</taxon>
        <taxon>Methanobacteriota</taxon>
        <taxon>Stenosarchaea group</taxon>
        <taxon>Halobacteria</taxon>
        <taxon>Halobacteriales</taxon>
        <taxon>Natronoarchaeaceae</taxon>
    </lineage>
</organism>
<evidence type="ECO:0000313" key="3">
    <source>
        <dbReference type="Proteomes" id="UP000219453"/>
    </source>
</evidence>
<name>A0A285PBC2_NATPI</name>
<protein>
    <recommendedName>
        <fullName evidence="1">DUF7968 domain-containing protein</fullName>
    </recommendedName>
</protein>
<dbReference type="InterPro" id="IPR058274">
    <property type="entry name" value="DUF7968"/>
</dbReference>
<dbReference type="AlphaFoldDB" id="A0A285PBC2"/>
<dbReference type="RefSeq" id="WP_097009803.1">
    <property type="nucleotide sequence ID" value="NZ_OBEJ01000005.1"/>
</dbReference>
<dbReference type="OrthoDB" id="239888at2157"/>
<evidence type="ECO:0000259" key="1">
    <source>
        <dbReference type="Pfam" id="PF25922"/>
    </source>
</evidence>
<keyword evidence="3" id="KW-1185">Reference proteome</keyword>
<feature type="domain" description="DUF7968" evidence="1">
    <location>
        <begin position="6"/>
        <end position="108"/>
    </location>
</feature>
<sequence>MGTESRTDAATRVVVSYPADLSDWGRRQVERSSFRAFLRRTRETATEGDLWEEFVGVGCCGDSLDVPLRVEHVEGGPAIDAATEFDFEVREACGIQGSWRVQSAGGPSAAKK</sequence>
<dbReference type="EMBL" id="OBEJ01000005">
    <property type="protein sequence ID" value="SNZ17161.1"/>
    <property type="molecule type" value="Genomic_DNA"/>
</dbReference>
<dbReference type="Pfam" id="PF25922">
    <property type="entry name" value="DUF7968"/>
    <property type="match status" value="1"/>
</dbReference>
<evidence type="ECO:0000313" key="2">
    <source>
        <dbReference type="EMBL" id="SNZ17161.1"/>
    </source>
</evidence>
<dbReference type="Proteomes" id="UP000219453">
    <property type="component" value="Unassembled WGS sequence"/>
</dbReference>
<reference evidence="2 3" key="1">
    <citation type="submission" date="2017-09" db="EMBL/GenBank/DDBJ databases">
        <authorList>
            <person name="Ehlers B."/>
            <person name="Leendertz F.H."/>
        </authorList>
    </citation>
    <scope>NUCLEOTIDE SEQUENCE [LARGE SCALE GENOMIC DNA]</scope>
    <source>
        <strain evidence="2 3">DSM 27208</strain>
    </source>
</reference>
<accession>A0A285PBC2</accession>